<evidence type="ECO:0000256" key="1">
    <source>
        <dbReference type="ARBA" id="ARBA00022729"/>
    </source>
</evidence>
<dbReference type="CDD" id="cd13544">
    <property type="entry name" value="PBP2_Fbp_like_1"/>
    <property type="match status" value="1"/>
</dbReference>
<dbReference type="PANTHER" id="PTHR30006:SF2">
    <property type="entry name" value="ABC TRANSPORTER SUBSTRATE-BINDING PROTEIN"/>
    <property type="match status" value="1"/>
</dbReference>
<dbReference type="RefSeq" id="WP_094304802.1">
    <property type="nucleotide sequence ID" value="NZ_NOWT01000017.1"/>
</dbReference>
<organism evidence="4 5">
    <name type="scientific">Azospirillum brasilense</name>
    <dbReference type="NCBI Taxonomy" id="192"/>
    <lineage>
        <taxon>Bacteria</taxon>
        <taxon>Pseudomonadati</taxon>
        <taxon>Pseudomonadota</taxon>
        <taxon>Alphaproteobacteria</taxon>
        <taxon>Rhodospirillales</taxon>
        <taxon>Azospirillaceae</taxon>
        <taxon>Azospirillum</taxon>
    </lineage>
</organism>
<accession>A0A235HAV4</accession>
<dbReference type="PIRSF" id="PIRSF002825">
    <property type="entry name" value="CfbpA"/>
    <property type="match status" value="1"/>
</dbReference>
<dbReference type="EMBL" id="NOWT01000017">
    <property type="protein sequence ID" value="OYD82959.1"/>
    <property type="molecule type" value="Genomic_DNA"/>
</dbReference>
<dbReference type="GO" id="GO:0046872">
    <property type="term" value="F:metal ion binding"/>
    <property type="evidence" value="ECO:0007669"/>
    <property type="project" value="UniProtKB-KW"/>
</dbReference>
<feature type="binding site" evidence="2">
    <location>
        <position position="225"/>
    </location>
    <ligand>
        <name>Fe cation</name>
        <dbReference type="ChEBI" id="CHEBI:24875"/>
    </ligand>
</feature>
<feature type="signal peptide" evidence="3">
    <location>
        <begin position="1"/>
        <end position="22"/>
    </location>
</feature>
<keyword evidence="1 3" id="KW-0732">Signal</keyword>
<evidence type="ECO:0000313" key="5">
    <source>
        <dbReference type="Proteomes" id="UP000215367"/>
    </source>
</evidence>
<dbReference type="AlphaFoldDB" id="A0A235HAV4"/>
<dbReference type="GO" id="GO:0030976">
    <property type="term" value="F:thiamine pyrophosphate binding"/>
    <property type="evidence" value="ECO:0007669"/>
    <property type="project" value="TreeGrafter"/>
</dbReference>
<dbReference type="InterPro" id="IPR017663">
    <property type="entry name" value="ABC_2-AEP-bd"/>
</dbReference>
<dbReference type="GO" id="GO:0015888">
    <property type="term" value="P:thiamine transport"/>
    <property type="evidence" value="ECO:0007669"/>
    <property type="project" value="TreeGrafter"/>
</dbReference>
<comment type="caution">
    <text evidence="4">The sequence shown here is derived from an EMBL/GenBank/DDBJ whole genome shotgun (WGS) entry which is preliminary data.</text>
</comment>
<reference evidence="4 5" key="1">
    <citation type="submission" date="2017-07" db="EMBL/GenBank/DDBJ databases">
        <title>Whole genome sequence of Azospirillum brasilense 2A1, a potential biofertilizer strain.</title>
        <authorList>
            <person name="Fontana C.A."/>
            <person name="Toffoli L.M."/>
            <person name="Salazar S.M."/>
            <person name="Puglisi E."/>
            <person name="Pedraza R."/>
            <person name="Bassi D."/>
            <person name="Cocconcelli P.S."/>
        </authorList>
    </citation>
    <scope>NUCLEOTIDE SEQUENCE [LARGE SCALE GENOMIC DNA]</scope>
    <source>
        <strain evidence="4 5">2A1</strain>
        <plasmid evidence="4">unnamed</plasmid>
    </source>
</reference>
<geneLocation type="plasmid" evidence="4">
    <name>unnamed</name>
</geneLocation>
<evidence type="ECO:0000256" key="2">
    <source>
        <dbReference type="PIRSR" id="PIRSR002825-1"/>
    </source>
</evidence>
<name>A0A235HAV4_AZOBR</name>
<gene>
    <name evidence="4" type="ORF">CHT98_17595</name>
</gene>
<protein>
    <submittedName>
        <fullName evidence="4">Putative 2-aminoethylphosphonate ABC transporter substrate-binding protein</fullName>
    </submittedName>
</protein>
<dbReference type="InterPro" id="IPR026045">
    <property type="entry name" value="Ferric-bd"/>
</dbReference>
<feature type="chain" id="PRO_5012647079" evidence="3">
    <location>
        <begin position="23"/>
        <end position="339"/>
    </location>
</feature>
<dbReference type="NCBIfam" id="TIGR03261">
    <property type="entry name" value="phnS2"/>
    <property type="match status" value="1"/>
</dbReference>
<dbReference type="GO" id="GO:0030975">
    <property type="term" value="F:thiamine binding"/>
    <property type="evidence" value="ECO:0007669"/>
    <property type="project" value="TreeGrafter"/>
</dbReference>
<proteinExistence type="predicted"/>
<dbReference type="PANTHER" id="PTHR30006">
    <property type="entry name" value="THIAMINE-BINDING PERIPLASMIC PROTEIN-RELATED"/>
    <property type="match status" value="1"/>
</dbReference>
<keyword evidence="2" id="KW-0479">Metal-binding</keyword>
<sequence>MTLRLAVATAAAVVLATGTAAAATKLTVYTALEPEQLGPYKKAFEADNPDITIQWVRDSTGVVTAKLLAEKANPQADVVWGLAASSLMILDQQGMLDGYAPAGLATIKPEFRDAKDQPTWVGMDAWMAALCFNTVEAGKKNLPKPQSWADLAKPEYKGQVVMPNPASSGTGFLAVSGWMQIMGDKPAWEYMDKLHDNIAVYTHSGSKPCKMAAAGEYPIGLSIEYTGAQQKTKGAPIDVILASEGTGWDMEATAIVKGTKNLDAARKLADWSSTDKAAKLYTQYYAVAAVKGVSNYPANYPANAEAAMIKKNDFAWAASNRDAILAEWSKRYNAKSEPK</sequence>
<keyword evidence="2" id="KW-0408">Iron</keyword>
<dbReference type="Pfam" id="PF13343">
    <property type="entry name" value="SBP_bac_6"/>
    <property type="match status" value="1"/>
</dbReference>
<dbReference type="Gene3D" id="3.40.190.10">
    <property type="entry name" value="Periplasmic binding protein-like II"/>
    <property type="match status" value="2"/>
</dbReference>
<evidence type="ECO:0000256" key="3">
    <source>
        <dbReference type="SAM" id="SignalP"/>
    </source>
</evidence>
<keyword evidence="4" id="KW-0614">Plasmid</keyword>
<dbReference type="Proteomes" id="UP000215367">
    <property type="component" value="Unassembled WGS sequence"/>
</dbReference>
<dbReference type="GO" id="GO:0030288">
    <property type="term" value="C:outer membrane-bounded periplasmic space"/>
    <property type="evidence" value="ECO:0007669"/>
    <property type="project" value="TreeGrafter"/>
</dbReference>
<evidence type="ECO:0000313" key="4">
    <source>
        <dbReference type="EMBL" id="OYD82959.1"/>
    </source>
</evidence>
<dbReference type="SUPFAM" id="SSF53850">
    <property type="entry name" value="Periplasmic binding protein-like II"/>
    <property type="match status" value="1"/>
</dbReference>